<dbReference type="InterPro" id="IPR000700">
    <property type="entry name" value="PAS-assoc_C"/>
</dbReference>
<dbReference type="InterPro" id="IPR035965">
    <property type="entry name" value="PAS-like_dom_sf"/>
</dbReference>
<dbReference type="Gene3D" id="1.10.287.130">
    <property type="match status" value="1"/>
</dbReference>
<dbReference type="InterPro" id="IPR003661">
    <property type="entry name" value="HisK_dim/P_dom"/>
</dbReference>
<proteinExistence type="predicted"/>
<dbReference type="EC" id="2.7.13.3" evidence="2"/>
<feature type="domain" description="PAS" evidence="3">
    <location>
        <begin position="266"/>
        <end position="322"/>
    </location>
</feature>
<dbReference type="Gene3D" id="3.30.450.40">
    <property type="match status" value="1"/>
</dbReference>
<dbReference type="PANTHER" id="PTHR44757:SF2">
    <property type="entry name" value="BIOFILM ARCHITECTURE MAINTENANCE PROTEIN MBAA"/>
    <property type="match status" value="1"/>
</dbReference>
<dbReference type="Pfam" id="PF13426">
    <property type="entry name" value="PAS_9"/>
    <property type="match status" value="2"/>
</dbReference>
<dbReference type="EMBL" id="PGFJ01000002">
    <property type="protein sequence ID" value="PJJ80034.1"/>
    <property type="molecule type" value="Genomic_DNA"/>
</dbReference>
<evidence type="ECO:0000256" key="2">
    <source>
        <dbReference type="ARBA" id="ARBA00012438"/>
    </source>
</evidence>
<dbReference type="InterPro" id="IPR013655">
    <property type="entry name" value="PAS_fold_3"/>
</dbReference>
<evidence type="ECO:0000313" key="6">
    <source>
        <dbReference type="Proteomes" id="UP000242687"/>
    </source>
</evidence>
<dbReference type="Gene3D" id="3.30.450.20">
    <property type="entry name" value="PAS domain"/>
    <property type="match status" value="7"/>
</dbReference>
<dbReference type="Pfam" id="PF13188">
    <property type="entry name" value="PAS_8"/>
    <property type="match status" value="1"/>
</dbReference>
<comment type="caution">
    <text evidence="5">The sequence shown here is derived from an EMBL/GenBank/DDBJ whole genome shotgun (WGS) entry which is preliminary data.</text>
</comment>
<dbReference type="SMART" id="SM00091">
    <property type="entry name" value="PAS"/>
    <property type="match status" value="7"/>
</dbReference>
<dbReference type="SUPFAM" id="SSF47384">
    <property type="entry name" value="Homodimeric domain of signal transducing histidine kinase"/>
    <property type="match status" value="1"/>
</dbReference>
<dbReference type="InterPro" id="IPR013656">
    <property type="entry name" value="PAS_4"/>
</dbReference>
<dbReference type="InterPro" id="IPR029016">
    <property type="entry name" value="GAF-like_dom_sf"/>
</dbReference>
<dbReference type="InterPro" id="IPR000014">
    <property type="entry name" value="PAS"/>
</dbReference>
<dbReference type="RefSeq" id="WP_100342333.1">
    <property type="nucleotide sequence ID" value="NZ_PGFJ01000002.1"/>
</dbReference>
<feature type="domain" description="PAS" evidence="3">
    <location>
        <begin position="670"/>
        <end position="740"/>
    </location>
</feature>
<dbReference type="PANTHER" id="PTHR44757">
    <property type="entry name" value="DIGUANYLATE CYCLASE DGCP"/>
    <property type="match status" value="1"/>
</dbReference>
<dbReference type="NCBIfam" id="TIGR00229">
    <property type="entry name" value="sensory_box"/>
    <property type="match status" value="5"/>
</dbReference>
<protein>
    <recommendedName>
        <fullName evidence="2">histidine kinase</fullName>
        <ecNumber evidence="2">2.7.13.3</ecNumber>
    </recommendedName>
</protein>
<dbReference type="GO" id="GO:0000155">
    <property type="term" value="F:phosphorelay sensor kinase activity"/>
    <property type="evidence" value="ECO:0007669"/>
    <property type="project" value="InterPro"/>
</dbReference>
<feature type="domain" description="PAS" evidence="3">
    <location>
        <begin position="917"/>
        <end position="988"/>
    </location>
</feature>
<keyword evidence="6" id="KW-1185">Reference proteome</keyword>
<dbReference type="InterPro" id="IPR036097">
    <property type="entry name" value="HisK_dim/P_sf"/>
</dbReference>
<feature type="domain" description="PAS" evidence="3">
    <location>
        <begin position="391"/>
        <end position="442"/>
    </location>
</feature>
<evidence type="ECO:0000259" key="4">
    <source>
        <dbReference type="PROSITE" id="PS50113"/>
    </source>
</evidence>
<feature type="domain" description="PAS" evidence="3">
    <location>
        <begin position="800"/>
        <end position="863"/>
    </location>
</feature>
<dbReference type="PROSITE" id="PS50112">
    <property type="entry name" value="PAS"/>
    <property type="match status" value="6"/>
</dbReference>
<name>A0A2H9VNW5_9SPHI</name>
<accession>A0A2H9VNW5</accession>
<sequence>MSAASHTTGQQLFDLFSSSISEHAICMLDCDGIISFWNEGAANFYKYLAGEIVGQPVALLLKGLSIKQNLEQAFSNGSSNVEITVCRKDGWQFPGFATFKPLYQNSTLQGYALIVDSLTYTRKMEYRFNHPVQNSETKGLFQQLIEHSYSGITLFDADFNFIYRNPAAARITGFNDNARADTSFAEIVHPADRVRVKNTLDILLQTPGCSLPCNLRSRHFEGHFIELEGVFTNWLQEPEIRAIVLNFHDVTEKHKKEETLKQAFTELSDYKQALDASAIVAITDQRGVIKHVNDNFCKISGYSKDELIGQDHRIVNSTFHDKAFMKNLWRTIAAGNVWKGDICNRRKDGDIYWVATTIVPFLNDKGKPYRYVAIRFDRTEGKMIKKELIEKNEQISSLLESINDGFIGVDHDLRYNYVNKRTCEIVGLLPEEMIGKTMWELFPDVVGTPTWHAIEEARITGQPVTNEDYYAPFDLWQENRIYPTANGLSIFISDIGWRKREEQQKALLADISQIFNQMEPPPLLLQQVMKKVLALSSCFCLAETWLVNRDLKHIKLASQAAADERYNLFFEDHPHMRQLDKGNGLPGITWMNGNVEFWPDLANRKDFLRREAATKAQLISALGVPLRYNGNVIGVLLIGLTGNERPGYMDDGTLNRLGDYLGTTITRRQLENEVRDIFEAASDIICIVGMDRQFKKVNPAMCRMLGYTEAELLNMTVDDFVHPDDRPESKKRMELFKNESFRSVYFENRYITRSGAVINLAWTAARGNEEDVMFSIGKNITDKKKAEEEAIRLLNERNTILESIGDAFFSLDTNWMVQYWNHVAEKELKTPKEKILGQNIWQVYPDTVKSLSYIKYHKAMSSGKALRFEDYYPPLGKWYDINVYPSSNGLSIFFKDITPRKKAEQELKEQAEALSVSQKRYADLFQLSPLPKFVFDSETLAFLDVNRAAVIHYGYTREEFLKMTLRDIRPASEISKLEDSQKSPMSSSFLYKPGIFTHRKKNGELIKVDITSSGLDYNGRSARIALAMDVTEQLNHLDAIETQNKKLREISWMQSHVIRAPLSRIMGLVELFNNTQCNEKEVAEILAYVKLSANELDDVIKAITKNANERIDSRSSSL</sequence>
<dbReference type="CDD" id="cd00082">
    <property type="entry name" value="HisKA"/>
    <property type="match status" value="1"/>
</dbReference>
<dbReference type="InterPro" id="IPR001610">
    <property type="entry name" value="PAC"/>
</dbReference>
<organism evidence="5 6">
    <name type="scientific">Mucilaginibacter auburnensis</name>
    <dbReference type="NCBI Taxonomy" id="1457233"/>
    <lineage>
        <taxon>Bacteria</taxon>
        <taxon>Pseudomonadati</taxon>
        <taxon>Bacteroidota</taxon>
        <taxon>Sphingobacteriia</taxon>
        <taxon>Sphingobacteriales</taxon>
        <taxon>Sphingobacteriaceae</taxon>
        <taxon>Mucilaginibacter</taxon>
    </lineage>
</organism>
<reference evidence="5 6" key="1">
    <citation type="submission" date="2017-11" db="EMBL/GenBank/DDBJ databases">
        <title>Genomic Encyclopedia of Archaeal and Bacterial Type Strains, Phase II (KMG-II): From Individual Species to Whole Genera.</title>
        <authorList>
            <person name="Goeker M."/>
        </authorList>
    </citation>
    <scope>NUCLEOTIDE SEQUENCE [LARGE SCALE GENOMIC DNA]</scope>
    <source>
        <strain evidence="5 6">DSM 28175</strain>
    </source>
</reference>
<dbReference type="PROSITE" id="PS50113">
    <property type="entry name" value="PAC"/>
    <property type="match status" value="1"/>
</dbReference>
<comment type="catalytic activity">
    <reaction evidence="1">
        <text>ATP + protein L-histidine = ADP + protein N-phospho-L-histidine.</text>
        <dbReference type="EC" id="2.7.13.3"/>
    </reaction>
</comment>
<feature type="domain" description="PAC" evidence="4">
    <location>
        <begin position="338"/>
        <end position="390"/>
    </location>
</feature>
<dbReference type="SUPFAM" id="SSF55785">
    <property type="entry name" value="PYP-like sensor domain (PAS domain)"/>
    <property type="match status" value="7"/>
</dbReference>
<dbReference type="Pfam" id="PF08447">
    <property type="entry name" value="PAS_3"/>
    <property type="match status" value="2"/>
</dbReference>
<dbReference type="SMART" id="SM00086">
    <property type="entry name" value="PAC"/>
    <property type="match status" value="3"/>
</dbReference>
<dbReference type="Pfam" id="PF08448">
    <property type="entry name" value="PAS_4"/>
    <property type="match status" value="2"/>
</dbReference>
<dbReference type="InterPro" id="IPR052155">
    <property type="entry name" value="Biofilm_reg_signaling"/>
</dbReference>
<evidence type="ECO:0000313" key="5">
    <source>
        <dbReference type="EMBL" id="PJJ80034.1"/>
    </source>
</evidence>
<dbReference type="Proteomes" id="UP000242687">
    <property type="component" value="Unassembled WGS sequence"/>
</dbReference>
<evidence type="ECO:0000256" key="1">
    <source>
        <dbReference type="ARBA" id="ARBA00000085"/>
    </source>
</evidence>
<dbReference type="SUPFAM" id="SSF55781">
    <property type="entry name" value="GAF domain-like"/>
    <property type="match status" value="1"/>
</dbReference>
<dbReference type="OrthoDB" id="9759607at2"/>
<feature type="domain" description="PAS" evidence="3">
    <location>
        <begin position="137"/>
        <end position="207"/>
    </location>
</feature>
<gene>
    <name evidence="5" type="ORF">CLV57_3178</name>
</gene>
<dbReference type="AlphaFoldDB" id="A0A2H9VNW5"/>
<evidence type="ECO:0000259" key="3">
    <source>
        <dbReference type="PROSITE" id="PS50112"/>
    </source>
</evidence>
<dbReference type="CDD" id="cd00130">
    <property type="entry name" value="PAS"/>
    <property type="match status" value="6"/>
</dbReference>